<feature type="compositionally biased region" description="Gly residues" evidence="1">
    <location>
        <begin position="211"/>
        <end position="232"/>
    </location>
</feature>
<organism evidence="2 3">
    <name type="scientific">Streptomyces massasporeus</name>
    <dbReference type="NCBI Taxonomy" id="67324"/>
    <lineage>
        <taxon>Bacteria</taxon>
        <taxon>Bacillati</taxon>
        <taxon>Actinomycetota</taxon>
        <taxon>Actinomycetes</taxon>
        <taxon>Kitasatosporales</taxon>
        <taxon>Streptomycetaceae</taxon>
        <taxon>Streptomyces</taxon>
    </lineage>
</organism>
<accession>A0ABW6L936</accession>
<feature type="compositionally biased region" description="Pro residues" evidence="1">
    <location>
        <begin position="332"/>
        <end position="342"/>
    </location>
</feature>
<feature type="region of interest" description="Disordered" evidence="1">
    <location>
        <begin position="602"/>
        <end position="632"/>
    </location>
</feature>
<protein>
    <submittedName>
        <fullName evidence="2">Uncharacterized protein</fullName>
    </submittedName>
</protein>
<dbReference type="RefSeq" id="WP_358290790.1">
    <property type="nucleotide sequence ID" value="NZ_JBIAFP010000005.1"/>
</dbReference>
<comment type="caution">
    <text evidence="2">The sequence shown here is derived from an EMBL/GenBank/DDBJ whole genome shotgun (WGS) entry which is preliminary data.</text>
</comment>
<feature type="compositionally biased region" description="Polar residues" evidence="1">
    <location>
        <begin position="410"/>
        <end position="426"/>
    </location>
</feature>
<keyword evidence="3" id="KW-1185">Reference proteome</keyword>
<gene>
    <name evidence="2" type="ORF">ACFYM3_10160</name>
</gene>
<feature type="compositionally biased region" description="Polar residues" evidence="1">
    <location>
        <begin position="81"/>
        <end position="100"/>
    </location>
</feature>
<proteinExistence type="predicted"/>
<feature type="compositionally biased region" description="Gly residues" evidence="1">
    <location>
        <begin position="438"/>
        <end position="449"/>
    </location>
</feature>
<feature type="region of interest" description="Disordered" evidence="1">
    <location>
        <begin position="474"/>
        <end position="510"/>
    </location>
</feature>
<dbReference type="EMBL" id="JBIAFP010000005">
    <property type="protein sequence ID" value="MFE9224980.1"/>
    <property type="molecule type" value="Genomic_DNA"/>
</dbReference>
<sequence>MTQSGQGEEPSARPAREGIVLPSDGGKPLLPGMTGGPADASGRRPAPPSTAGPQASAPAEGQTWGRPWGPDMQQTPPAPGQTWQAQSEQWSTPEQPSWDAQPSGELPPEGTPPPGPYAATPANPGLYGSAQPPAGATGYDPYGAPGAAPLPQEGSGTPAAGQPPHSTAGYGPPAGGGQAQAGSGYGYPQGPAAGGYGAAAGSARSQPGPGAPGAGDGGGQPPQGGSGYGYPQGGLPPAAGAYGASGGGAPQQPGADAYGGGLPPASGAYGDGPPPASAGYGPAGGAPLPPASDEGATQYIPPVTGDAAAAATQYLPPVAPSADEGATQYIPPVTPGALPPETPAGEDPEATRFLGTGPRTGAGAGPLPPAAHPDAEATQYIPPVPGGDKQPPAEFDNLFRSDQGAESPAGATQQMPRIEQPQSQASYGAPQPSHAPPAGGGGRSRGGRSGSRVPVIAAVGIGIAVLGIGAGALLAGGGGGGDDDSGDKKTVAASAPATDGSASPSADPARAQAVELDKLLADSGNSRSTVINAVADVKGCDNLPKAAKDLREAAKQRNQLVTRLSGIKVDQLPDHAALTTALTKAWQASASADNHYAAWADQTAGKKGCKKGQARATNQTQAGNRASGVASAEKAKAAGLWNGIAKKYGLTERQPTQL</sequence>
<evidence type="ECO:0000313" key="3">
    <source>
        <dbReference type="Proteomes" id="UP001601288"/>
    </source>
</evidence>
<feature type="compositionally biased region" description="Polar residues" evidence="1">
    <location>
        <begin position="615"/>
        <end position="624"/>
    </location>
</feature>
<reference evidence="2 3" key="1">
    <citation type="submission" date="2024-10" db="EMBL/GenBank/DDBJ databases">
        <title>The Natural Products Discovery Center: Release of the First 8490 Sequenced Strains for Exploring Actinobacteria Biosynthetic Diversity.</title>
        <authorList>
            <person name="Kalkreuter E."/>
            <person name="Kautsar S.A."/>
            <person name="Yang D."/>
            <person name="Bader C.D."/>
            <person name="Teijaro C.N."/>
            <person name="Fluegel L."/>
            <person name="Davis C.M."/>
            <person name="Simpson J.R."/>
            <person name="Lauterbach L."/>
            <person name="Steele A.D."/>
            <person name="Gui C."/>
            <person name="Meng S."/>
            <person name="Li G."/>
            <person name="Viehrig K."/>
            <person name="Ye F."/>
            <person name="Su P."/>
            <person name="Kiefer A.F."/>
            <person name="Nichols A."/>
            <person name="Cepeda A.J."/>
            <person name="Yan W."/>
            <person name="Fan B."/>
            <person name="Jiang Y."/>
            <person name="Adhikari A."/>
            <person name="Zheng C.-J."/>
            <person name="Schuster L."/>
            <person name="Cowan T.M."/>
            <person name="Smanski M.J."/>
            <person name="Chevrette M.G."/>
            <person name="De Carvalho L.P.S."/>
            <person name="Shen B."/>
        </authorList>
    </citation>
    <scope>NUCLEOTIDE SEQUENCE [LARGE SCALE GENOMIC DNA]</scope>
    <source>
        <strain evidence="2 3">NPDC007066</strain>
    </source>
</reference>
<feature type="compositionally biased region" description="Gly residues" evidence="1">
    <location>
        <begin position="172"/>
        <end position="198"/>
    </location>
</feature>
<feature type="compositionally biased region" description="Low complexity" evidence="1">
    <location>
        <begin position="199"/>
        <end position="208"/>
    </location>
</feature>
<feature type="region of interest" description="Disordered" evidence="1">
    <location>
        <begin position="1"/>
        <end position="451"/>
    </location>
</feature>
<name>A0ABW6L936_9ACTN</name>
<dbReference type="Proteomes" id="UP001601288">
    <property type="component" value="Unassembled WGS sequence"/>
</dbReference>
<feature type="compositionally biased region" description="Low complexity" evidence="1">
    <location>
        <begin position="233"/>
        <end position="242"/>
    </location>
</feature>
<evidence type="ECO:0000313" key="2">
    <source>
        <dbReference type="EMBL" id="MFE9224980.1"/>
    </source>
</evidence>
<evidence type="ECO:0000256" key="1">
    <source>
        <dbReference type="SAM" id="MobiDB-lite"/>
    </source>
</evidence>